<accession>A0A6B3TMJ5</accession>
<dbReference type="Proteomes" id="UP000481621">
    <property type="component" value="Unassembled WGS sequence"/>
</dbReference>
<evidence type="ECO:0000256" key="1">
    <source>
        <dbReference type="ARBA" id="ARBA00022729"/>
    </source>
</evidence>
<dbReference type="Gene3D" id="6.10.250.3150">
    <property type="match status" value="1"/>
</dbReference>
<dbReference type="InterPro" id="IPR057309">
    <property type="entry name" value="PcsB_CC"/>
</dbReference>
<dbReference type="AlphaFoldDB" id="A0A6B3TMJ5"/>
<name>A0A6B3TMJ5_9BACI</name>
<dbReference type="GO" id="GO:0004222">
    <property type="term" value="F:metalloendopeptidase activity"/>
    <property type="evidence" value="ECO:0007669"/>
    <property type="project" value="TreeGrafter"/>
</dbReference>
<evidence type="ECO:0000259" key="4">
    <source>
        <dbReference type="Pfam" id="PF01551"/>
    </source>
</evidence>
<evidence type="ECO:0000256" key="2">
    <source>
        <dbReference type="SAM" id="Coils"/>
    </source>
</evidence>
<feature type="coiled-coil region" evidence="2">
    <location>
        <begin position="163"/>
        <end position="256"/>
    </location>
</feature>
<dbReference type="InterPro" id="IPR011055">
    <property type="entry name" value="Dup_hybrid_motif"/>
</dbReference>
<dbReference type="PANTHER" id="PTHR21666">
    <property type="entry name" value="PEPTIDASE-RELATED"/>
    <property type="match status" value="1"/>
</dbReference>
<evidence type="ECO:0000313" key="7">
    <source>
        <dbReference type="Proteomes" id="UP000481621"/>
    </source>
</evidence>
<dbReference type="InterPro" id="IPR016047">
    <property type="entry name" value="M23ase_b-sheet_dom"/>
</dbReference>
<dbReference type="RefSeq" id="WP_163250027.1">
    <property type="nucleotide sequence ID" value="NZ_JAAIUV010000001.1"/>
</dbReference>
<keyword evidence="7" id="KW-1185">Reference proteome</keyword>
<dbReference type="EMBL" id="JAAIUV010000001">
    <property type="protein sequence ID" value="NEX77460.1"/>
    <property type="molecule type" value="Genomic_DNA"/>
</dbReference>
<gene>
    <name evidence="6" type="ORF">G4Z05_00905</name>
</gene>
<dbReference type="Gene3D" id="2.70.70.10">
    <property type="entry name" value="Glucose Permease (Domain IIA)"/>
    <property type="match status" value="1"/>
</dbReference>
<feature type="region of interest" description="Disordered" evidence="3">
    <location>
        <begin position="265"/>
        <end position="303"/>
    </location>
</feature>
<feature type="domain" description="M23ase beta-sheet core" evidence="4">
    <location>
        <begin position="326"/>
        <end position="428"/>
    </location>
</feature>
<dbReference type="Pfam" id="PF01551">
    <property type="entry name" value="Peptidase_M23"/>
    <property type="match status" value="1"/>
</dbReference>
<evidence type="ECO:0000259" key="5">
    <source>
        <dbReference type="Pfam" id="PF24568"/>
    </source>
</evidence>
<keyword evidence="2" id="KW-0175">Coiled coil</keyword>
<feature type="domain" description="Peptidoglycan hydrolase PcsB coiled-coil" evidence="5">
    <location>
        <begin position="109"/>
        <end position="182"/>
    </location>
</feature>
<feature type="compositionally biased region" description="Low complexity" evidence="3">
    <location>
        <begin position="265"/>
        <end position="278"/>
    </location>
</feature>
<keyword evidence="1" id="KW-0732">Signal</keyword>
<protein>
    <submittedName>
        <fullName evidence="6">Peptidoglycan DD-metalloendopeptidase family protein</fullName>
    </submittedName>
</protein>
<organism evidence="6 7">
    <name type="scientific">Neobacillus thermocopriae</name>
    <dbReference type="NCBI Taxonomy" id="1215031"/>
    <lineage>
        <taxon>Bacteria</taxon>
        <taxon>Bacillati</taxon>
        <taxon>Bacillota</taxon>
        <taxon>Bacilli</taxon>
        <taxon>Bacillales</taxon>
        <taxon>Bacillaceae</taxon>
        <taxon>Neobacillus</taxon>
    </lineage>
</organism>
<evidence type="ECO:0000313" key="6">
    <source>
        <dbReference type="EMBL" id="NEX77460.1"/>
    </source>
</evidence>
<proteinExistence type="predicted"/>
<dbReference type="SUPFAM" id="SSF51261">
    <property type="entry name" value="Duplicated hybrid motif"/>
    <property type="match status" value="1"/>
</dbReference>
<dbReference type="InterPro" id="IPR050570">
    <property type="entry name" value="Cell_wall_metabolism_enzyme"/>
</dbReference>
<dbReference type="Pfam" id="PF24568">
    <property type="entry name" value="CC_PcsB"/>
    <property type="match status" value="1"/>
</dbReference>
<dbReference type="CDD" id="cd12797">
    <property type="entry name" value="M23_peptidase"/>
    <property type="match status" value="1"/>
</dbReference>
<sequence length="436" mass="47239">MKKQAISLAVAATVGMGTVIGGFAIQTEAASISSLKEQQNKIQSQRSDVHSNIKESTEKLSEIKNQQTNVKNEIQSLDKEISETTKQIEEKTAKIATTKDEITKLQAKIEELKDRIEKRNILLKERVRSYQENGLGINYLDVLLGSTSFSDFIERASAVATFMQADQDILKQHEADKNELEATQLQVKKELASLEKMVAELESMKKQLNAERAEKDQLMAQLVQQEEEEHSHMMDLKEQEKLLAIQEAAIQKAIKQEQERQAKAAAAAAAAKSRTTQSSTIASSGNAPKVSSGGGSGSAPNVSSGVWTQPATGYVSSGFGYRSAGRHDGVDIANGASVPILAAADGVVIRAYYSTTYGNCIFLSHSINGQVYTTVYAHMSSLAVGSGATVKKGQKIGTMGNTGRSRGQHLHFELHKGPWTPDKRNAINPVGIVPLP</sequence>
<reference evidence="6" key="1">
    <citation type="submission" date="2020-02" db="EMBL/GenBank/DDBJ databases">
        <title>Bacillus sedimentmangrovi sp. nov., isolated from sediment of the mangrove ecosystem.</title>
        <authorList>
            <person name="Liu G."/>
        </authorList>
    </citation>
    <scope>NUCLEOTIDE SEQUENCE [LARGE SCALE GENOMIC DNA]</scope>
    <source>
        <strain evidence="6">SgZ-7</strain>
    </source>
</reference>
<dbReference type="PANTHER" id="PTHR21666:SF270">
    <property type="entry name" value="MUREIN HYDROLASE ACTIVATOR ENVC"/>
    <property type="match status" value="1"/>
</dbReference>
<evidence type="ECO:0000256" key="3">
    <source>
        <dbReference type="SAM" id="MobiDB-lite"/>
    </source>
</evidence>
<comment type="caution">
    <text evidence="6">The sequence shown here is derived from an EMBL/GenBank/DDBJ whole genome shotgun (WGS) entry which is preliminary data.</text>
</comment>
<feature type="coiled-coil region" evidence="2">
    <location>
        <begin position="53"/>
        <end position="133"/>
    </location>
</feature>